<accession>A0A6C0M0K0</accession>
<keyword evidence="1" id="KW-1133">Transmembrane helix</keyword>
<feature type="transmembrane region" description="Helical" evidence="1">
    <location>
        <begin position="26"/>
        <end position="50"/>
    </location>
</feature>
<evidence type="ECO:0000313" key="2">
    <source>
        <dbReference type="EMBL" id="QHU35805.1"/>
    </source>
</evidence>
<organism evidence="2">
    <name type="scientific">viral metagenome</name>
    <dbReference type="NCBI Taxonomy" id="1070528"/>
    <lineage>
        <taxon>unclassified sequences</taxon>
        <taxon>metagenomes</taxon>
        <taxon>organismal metagenomes</taxon>
    </lineage>
</organism>
<keyword evidence="1" id="KW-0472">Membrane</keyword>
<proteinExistence type="predicted"/>
<feature type="transmembrane region" description="Helical" evidence="1">
    <location>
        <begin position="95"/>
        <end position="113"/>
    </location>
</feature>
<feature type="transmembrane region" description="Helical" evidence="1">
    <location>
        <begin position="125"/>
        <end position="145"/>
    </location>
</feature>
<dbReference type="AlphaFoldDB" id="A0A6C0M0K0"/>
<protein>
    <submittedName>
        <fullName evidence="2">Uncharacterized protein</fullName>
    </submittedName>
</protein>
<dbReference type="EMBL" id="MN740612">
    <property type="protein sequence ID" value="QHU35805.1"/>
    <property type="molecule type" value="Genomic_DNA"/>
</dbReference>
<keyword evidence="1" id="KW-0812">Transmembrane</keyword>
<reference evidence="2" key="1">
    <citation type="journal article" date="2020" name="Nature">
        <title>Giant virus diversity and host interactions through global metagenomics.</title>
        <authorList>
            <person name="Schulz F."/>
            <person name="Roux S."/>
            <person name="Paez-Espino D."/>
            <person name="Jungbluth S."/>
            <person name="Walsh D.A."/>
            <person name="Denef V.J."/>
            <person name="McMahon K.D."/>
            <person name="Konstantinidis K.T."/>
            <person name="Eloe-Fadrosh E.A."/>
            <person name="Kyrpides N.C."/>
            <person name="Woyke T."/>
        </authorList>
    </citation>
    <scope>NUCLEOTIDE SEQUENCE</scope>
    <source>
        <strain evidence="2">GVMAG-S-1035085-51</strain>
    </source>
</reference>
<name>A0A6C0M0K0_9ZZZZ</name>
<evidence type="ECO:0000256" key="1">
    <source>
        <dbReference type="SAM" id="Phobius"/>
    </source>
</evidence>
<feature type="transmembrane region" description="Helical" evidence="1">
    <location>
        <begin position="56"/>
        <end position="75"/>
    </location>
</feature>
<sequence>MINEIINLADDIKNNVDKKIPNFEMYINLIHILLSCYMLYLLIILIISYQNNNPNQFVFLQVATIGTIMLVIFYIKNMSRINLFLKSQWASLNKAQHIIFIITILTIILNAVIANLRKNDFIKVVNVLIICTGIIISMTVAKIIYSIRNFYDYIKNKDSNQFYYKLNKKLSYAKLDELNKSIL</sequence>